<feature type="transmembrane region" description="Helical" evidence="1">
    <location>
        <begin position="199"/>
        <end position="224"/>
    </location>
</feature>
<accession>A0A369B8T1</accession>
<feature type="transmembrane region" description="Helical" evidence="1">
    <location>
        <begin position="65"/>
        <end position="83"/>
    </location>
</feature>
<protein>
    <submittedName>
        <fullName evidence="2">Uncharacterized protein</fullName>
    </submittedName>
</protein>
<dbReference type="RefSeq" id="WP_114297079.1">
    <property type="nucleotide sequence ID" value="NZ_QPJT01000006.1"/>
</dbReference>
<keyword evidence="1" id="KW-1133">Transmembrane helix</keyword>
<comment type="caution">
    <text evidence="2">The sequence shown here is derived from an EMBL/GenBank/DDBJ whole genome shotgun (WGS) entry which is preliminary data.</text>
</comment>
<organism evidence="2 3">
    <name type="scientific">Anaerobacterium chartisolvens</name>
    <dbReference type="NCBI Taxonomy" id="1297424"/>
    <lineage>
        <taxon>Bacteria</taxon>
        <taxon>Bacillati</taxon>
        <taxon>Bacillota</taxon>
        <taxon>Clostridia</taxon>
        <taxon>Eubacteriales</taxon>
        <taxon>Oscillospiraceae</taxon>
        <taxon>Anaerobacterium</taxon>
    </lineage>
</organism>
<keyword evidence="1" id="KW-0472">Membrane</keyword>
<dbReference type="Proteomes" id="UP000253034">
    <property type="component" value="Unassembled WGS sequence"/>
</dbReference>
<dbReference type="EMBL" id="QPJT01000006">
    <property type="protein sequence ID" value="RCX17933.1"/>
    <property type="molecule type" value="Genomic_DNA"/>
</dbReference>
<feature type="transmembrane region" description="Helical" evidence="1">
    <location>
        <begin position="128"/>
        <end position="149"/>
    </location>
</feature>
<keyword evidence="3" id="KW-1185">Reference proteome</keyword>
<sequence length="294" mass="33352">MFINLFMVVFLSIPEFFLSIVLMLIISGNKERLKPDVENASKLIIAIGLMVVATCILRPLSSNVVVSVIVHAIAYVGALKAIYKMNANAAVLSVTLTLLYTFTLENTFMPFVITYLCEGITNFYASNITMFLSTLPIRAFQLLGIAMFYKHDVCFKTVLEDRKYSIIFTASSLLMVMAHTFFSYIYVADFNKFSFKLQMAYSVGLLIIMLSFYTAIFSFIYIMVKELLKGAAALGERHMRHTEVVLKKEKDKNYLELQSLCGILEGERNVDKAISFIKKHISENERDMETGGRE</sequence>
<feature type="transmembrane region" description="Helical" evidence="1">
    <location>
        <begin position="6"/>
        <end position="28"/>
    </location>
</feature>
<proteinExistence type="predicted"/>
<gene>
    <name evidence="2" type="ORF">DFR58_106101</name>
</gene>
<evidence type="ECO:0000313" key="3">
    <source>
        <dbReference type="Proteomes" id="UP000253034"/>
    </source>
</evidence>
<evidence type="ECO:0000313" key="2">
    <source>
        <dbReference type="EMBL" id="RCX17933.1"/>
    </source>
</evidence>
<name>A0A369B8T1_9FIRM</name>
<keyword evidence="1" id="KW-0812">Transmembrane</keyword>
<dbReference type="AlphaFoldDB" id="A0A369B8T1"/>
<feature type="transmembrane region" description="Helical" evidence="1">
    <location>
        <begin position="164"/>
        <end position="187"/>
    </location>
</feature>
<reference evidence="2 3" key="1">
    <citation type="submission" date="2018-07" db="EMBL/GenBank/DDBJ databases">
        <title>Genomic Encyclopedia of Type Strains, Phase IV (KMG-IV): sequencing the most valuable type-strain genomes for metagenomic binning, comparative biology and taxonomic classification.</title>
        <authorList>
            <person name="Goeker M."/>
        </authorList>
    </citation>
    <scope>NUCLEOTIDE SEQUENCE [LARGE SCALE GENOMIC DNA]</scope>
    <source>
        <strain evidence="2 3">DSM 27016</strain>
    </source>
</reference>
<feature type="transmembrane region" description="Helical" evidence="1">
    <location>
        <begin position="90"/>
        <end position="116"/>
    </location>
</feature>
<evidence type="ECO:0000256" key="1">
    <source>
        <dbReference type="SAM" id="Phobius"/>
    </source>
</evidence>